<evidence type="ECO:0000256" key="2">
    <source>
        <dbReference type="ARBA" id="ARBA00022448"/>
    </source>
</evidence>
<dbReference type="GO" id="GO:0012505">
    <property type="term" value="C:endomembrane system"/>
    <property type="evidence" value="ECO:0007669"/>
    <property type="project" value="UniProtKB-SubCell"/>
</dbReference>
<keyword evidence="2" id="KW-0813">Transport</keyword>
<sequence length="407" mass="43527">MTSAALTPVRCGFVPLIDCALPVIAHEQGFAEQQGLALELVREASWAAIRDKVAFGVLDAAHLLAGIPLACAVGAARAPQVGMLALMALGRGGNSITVSSALYQRMVEADPVAMAGPRAQSAQALRKVIDADRAAGHPPLSFATVFPVSSHNFELRYWLASAGIDPDLDLNLGIIAPPRMVESLALGHIDGYCVGEPWGQRAVAKGVGAIIATKSDLFPAAPEKVLGVRTAWAEQQGDVAEKLIRAFVLAAQWADDPDNRETLAALLAREDYLGQSDAAILASLRGEVILRAGEPATVLPGPHVFYHWQATFPWLSHGHWLMAQMQRWGLWSGDLAERARIVSSVYRPDLYRRAVAPLGIPLPVEDMRVEGGHLQPFQSPAEGGGMIDLGPDTFMDGRLFDPARSPV</sequence>
<keyword evidence="3" id="KW-1003">Cell membrane</keyword>
<dbReference type="GO" id="GO:0005524">
    <property type="term" value="F:ATP binding"/>
    <property type="evidence" value="ECO:0007669"/>
    <property type="project" value="UniProtKB-KW"/>
</dbReference>
<dbReference type="InterPro" id="IPR044527">
    <property type="entry name" value="NrtA/CpmA_ABC-bd_dom"/>
</dbReference>
<gene>
    <name evidence="6" type="ORF">SAMN05421779_101557</name>
</gene>
<dbReference type="PANTHER" id="PTHR30024">
    <property type="entry name" value="ALIPHATIC SULFONATES-BINDING PROTEIN-RELATED"/>
    <property type="match status" value="1"/>
</dbReference>
<dbReference type="SUPFAM" id="SSF53850">
    <property type="entry name" value="Periplasmic binding protein-like II"/>
    <property type="match status" value="1"/>
</dbReference>
<evidence type="ECO:0000256" key="3">
    <source>
        <dbReference type="ARBA" id="ARBA00022475"/>
    </source>
</evidence>
<evidence type="ECO:0000256" key="5">
    <source>
        <dbReference type="ARBA" id="ARBA00023136"/>
    </source>
</evidence>
<evidence type="ECO:0000313" key="7">
    <source>
        <dbReference type="Proteomes" id="UP000185678"/>
    </source>
</evidence>
<proteinExistence type="predicted"/>
<comment type="subcellular location">
    <subcellularLocation>
        <location evidence="1">Endomembrane system</location>
    </subcellularLocation>
</comment>
<dbReference type="OrthoDB" id="570524at2"/>
<dbReference type="AlphaFoldDB" id="A0A1N7ISC3"/>
<dbReference type="RefSeq" id="WP_076398632.1">
    <property type="nucleotide sequence ID" value="NZ_FTOA01000001.1"/>
</dbReference>
<keyword evidence="6" id="KW-0547">Nucleotide-binding</keyword>
<evidence type="ECO:0000313" key="6">
    <source>
        <dbReference type="EMBL" id="SIS39988.1"/>
    </source>
</evidence>
<dbReference type="Gene3D" id="3.40.190.10">
    <property type="entry name" value="Periplasmic binding protein-like II"/>
    <property type="match status" value="2"/>
</dbReference>
<organism evidence="6 7">
    <name type="scientific">Insolitispirillum peregrinum</name>
    <dbReference type="NCBI Taxonomy" id="80876"/>
    <lineage>
        <taxon>Bacteria</taxon>
        <taxon>Pseudomonadati</taxon>
        <taxon>Pseudomonadota</taxon>
        <taxon>Alphaproteobacteria</taxon>
        <taxon>Rhodospirillales</taxon>
        <taxon>Novispirillaceae</taxon>
        <taxon>Insolitispirillum</taxon>
    </lineage>
</organism>
<reference evidence="6 7" key="1">
    <citation type="submission" date="2017-01" db="EMBL/GenBank/DDBJ databases">
        <authorList>
            <person name="Mah S.A."/>
            <person name="Swanson W.J."/>
            <person name="Moy G.W."/>
            <person name="Vacquier V.D."/>
        </authorList>
    </citation>
    <scope>NUCLEOTIDE SEQUENCE [LARGE SCALE GENOMIC DNA]</scope>
    <source>
        <strain evidence="6 7">DSM 11589</strain>
    </source>
</reference>
<dbReference type="PANTHER" id="PTHR30024:SF43">
    <property type="entry name" value="BLL4572 PROTEIN"/>
    <property type="match status" value="1"/>
</dbReference>
<keyword evidence="6" id="KW-0067">ATP-binding</keyword>
<dbReference type="Proteomes" id="UP000185678">
    <property type="component" value="Unassembled WGS sequence"/>
</dbReference>
<dbReference type="EMBL" id="FTOA01000001">
    <property type="protein sequence ID" value="SIS39988.1"/>
    <property type="molecule type" value="Genomic_DNA"/>
</dbReference>
<dbReference type="CDD" id="cd13553">
    <property type="entry name" value="PBP2_NrtA_CpmA_like"/>
    <property type="match status" value="1"/>
</dbReference>
<dbReference type="Pfam" id="PF13379">
    <property type="entry name" value="NMT1_2"/>
    <property type="match status" value="1"/>
</dbReference>
<accession>A0A1N7ISC3</accession>
<keyword evidence="5" id="KW-0472">Membrane</keyword>
<evidence type="ECO:0000256" key="1">
    <source>
        <dbReference type="ARBA" id="ARBA00004308"/>
    </source>
</evidence>
<dbReference type="STRING" id="80876.SAMN05421779_101557"/>
<evidence type="ECO:0000256" key="4">
    <source>
        <dbReference type="ARBA" id="ARBA00022519"/>
    </source>
</evidence>
<keyword evidence="4" id="KW-0997">Cell inner membrane</keyword>
<name>A0A1N7ISC3_9PROT</name>
<protein>
    <submittedName>
        <fullName evidence="6">NitT/TauT family transport system ATP-binding protein/nitrate/nitrite transport system substrate-binding protein</fullName>
    </submittedName>
</protein>
<keyword evidence="7" id="KW-1185">Reference proteome</keyword>